<evidence type="ECO:0000259" key="7">
    <source>
        <dbReference type="PROSITE" id="PS50011"/>
    </source>
</evidence>
<keyword evidence="6" id="KW-0812">Transmembrane</keyword>
<evidence type="ECO:0000313" key="8">
    <source>
        <dbReference type="EMBL" id="TCI07967.1"/>
    </source>
</evidence>
<dbReference type="Proteomes" id="UP000291822">
    <property type="component" value="Unassembled WGS sequence"/>
</dbReference>
<dbReference type="AlphaFoldDB" id="A0A4R0YSE0"/>
<comment type="caution">
    <text evidence="8">The sequence shown here is derived from an EMBL/GenBank/DDBJ whole genome shotgun (WGS) entry which is preliminary data.</text>
</comment>
<evidence type="ECO:0000256" key="5">
    <source>
        <dbReference type="PROSITE-ProRule" id="PRU10141"/>
    </source>
</evidence>
<dbReference type="RefSeq" id="WP_131152090.1">
    <property type="nucleotide sequence ID" value="NZ_SJTG01000004.1"/>
</dbReference>
<keyword evidence="8" id="KW-0723">Serine/threonine-protein kinase</keyword>
<evidence type="ECO:0000256" key="2">
    <source>
        <dbReference type="ARBA" id="ARBA00022741"/>
    </source>
</evidence>
<feature type="domain" description="Protein kinase" evidence="7">
    <location>
        <begin position="83"/>
        <end position="366"/>
    </location>
</feature>
<dbReference type="InterPro" id="IPR011009">
    <property type="entry name" value="Kinase-like_dom_sf"/>
</dbReference>
<keyword evidence="9" id="KW-1185">Reference proteome</keyword>
<dbReference type="EMBL" id="SJTG01000004">
    <property type="protein sequence ID" value="TCI07967.1"/>
    <property type="molecule type" value="Genomic_DNA"/>
</dbReference>
<dbReference type="InterPro" id="IPR008271">
    <property type="entry name" value="Ser/Thr_kinase_AS"/>
</dbReference>
<reference evidence="8 9" key="1">
    <citation type="submission" date="2019-02" db="EMBL/GenBank/DDBJ databases">
        <title>Dyella amyloliquefaciens sp. nov., isolated from forest soil.</title>
        <authorList>
            <person name="Gao Z.-H."/>
            <person name="Qiu L.-H."/>
        </authorList>
    </citation>
    <scope>NUCLEOTIDE SEQUENCE [LARGE SCALE GENOMIC DNA]</scope>
    <source>
        <strain evidence="8 9">KACC 12747</strain>
    </source>
</reference>
<dbReference type="PANTHER" id="PTHR43289">
    <property type="entry name" value="MITOGEN-ACTIVATED PROTEIN KINASE KINASE KINASE 20-RELATED"/>
    <property type="match status" value="1"/>
</dbReference>
<dbReference type="GO" id="GO:0004674">
    <property type="term" value="F:protein serine/threonine kinase activity"/>
    <property type="evidence" value="ECO:0007669"/>
    <property type="project" value="UniProtKB-KW"/>
</dbReference>
<dbReference type="InterPro" id="IPR011990">
    <property type="entry name" value="TPR-like_helical_dom_sf"/>
</dbReference>
<keyword evidence="1" id="KW-0808">Transferase</keyword>
<dbReference type="PROSITE" id="PS00108">
    <property type="entry name" value="PROTEIN_KINASE_ST"/>
    <property type="match status" value="1"/>
</dbReference>
<evidence type="ECO:0000256" key="6">
    <source>
        <dbReference type="SAM" id="Phobius"/>
    </source>
</evidence>
<sequence>MTRELTDRYLRAKAIAMAAADMSPEDREAHIAGETAGDDALLREVRWMLAALEDSQATGLPRMAIASPDLTGHDTTAAAPRHYRVLRKLGEGGMGVVYLAERSDGGFVQQVALKVLSAASEGSPILAERFARERQLLARLDHPGIARLVDGGVLEGDKPFLAMEYVEGERIDVWCDAQHLDLRARIELFLKVCGAVEYAHRNLIIHRDIKPANILVNALGEPKLLDFGIARIVDAAPDVAMTQTGQHALTLAYASPEQIEHQPLTTAADVYSLGVVLYQLVAGRRPFQHLSTPHQLSNAIVSGEIVPPGKLAAQLATAAGKRATSLPADIDAIVLKAMRRQASERYATVGEFVADLQRWQEHRPVLAQRGRALYRFRRFAQRNRWSLAAVSVLVIVILVALFASLNALQQARRARGLAESRQHELERMVQFQQSMFESVDIEAMGHAVSHAQERQLIDKLKADPSFTPVMATRLTEAFQGLPSSAMARDALDTYVISHALTSLDEAFPNAPLPAADLRQSLAKVLMTIGSYEHATRELRKVLVARETRLPPGDVATIAARVDLAQSLMRQGQLTEAMRIASRARDDAQALPLNTSLRVDAEAARARLLTEEGKLQEALQVQDALLAQFQSRLPADHPSMLHLRADRIATLMDLGQRDRARDELEPLVASYKRTFGPEHRDTLDAMVSLAELLHFQDNEYERSLALANDVLAVRERRLGADHPSTLQAAGIAAANMVRLAHGKDELAQAHARLQSVIDLRTRVLGAEHPQTLQAMTDMVRLLAKEDANAQAIELQRVILAAREHRLGTDHPDTLFARASLSSLLIRTGQFAEARKLADAVLASQRRQFGPDYYHNFGVLDLIGRIESAAGHWPAARDAHMEALAGRDRTLGRGDAHTVESATRSYAALMHCGEPARAEEVRKTYLAGLIDTDPSTLNASMQSVREEAQETLADFSR</sequence>
<dbReference type="Pfam" id="PF13424">
    <property type="entry name" value="TPR_12"/>
    <property type="match status" value="1"/>
</dbReference>
<dbReference type="Pfam" id="PF00069">
    <property type="entry name" value="Pkinase"/>
    <property type="match status" value="1"/>
</dbReference>
<dbReference type="GO" id="GO:0005524">
    <property type="term" value="F:ATP binding"/>
    <property type="evidence" value="ECO:0007669"/>
    <property type="project" value="UniProtKB-UniRule"/>
</dbReference>
<feature type="binding site" evidence="5">
    <location>
        <position position="114"/>
    </location>
    <ligand>
        <name>ATP</name>
        <dbReference type="ChEBI" id="CHEBI:30616"/>
    </ligand>
</feature>
<evidence type="ECO:0000313" key="9">
    <source>
        <dbReference type="Proteomes" id="UP000291822"/>
    </source>
</evidence>
<evidence type="ECO:0000256" key="4">
    <source>
        <dbReference type="ARBA" id="ARBA00022840"/>
    </source>
</evidence>
<dbReference type="Pfam" id="PF13374">
    <property type="entry name" value="TPR_10"/>
    <property type="match status" value="2"/>
</dbReference>
<dbReference type="Gene3D" id="1.10.510.10">
    <property type="entry name" value="Transferase(Phosphotransferase) domain 1"/>
    <property type="match status" value="1"/>
</dbReference>
<dbReference type="SMART" id="SM00220">
    <property type="entry name" value="S_TKc"/>
    <property type="match status" value="1"/>
</dbReference>
<dbReference type="PROSITE" id="PS00107">
    <property type="entry name" value="PROTEIN_KINASE_ATP"/>
    <property type="match status" value="1"/>
</dbReference>
<name>A0A4R0YSE0_9GAMM</name>
<gene>
    <name evidence="8" type="ORF">EZM97_25195</name>
</gene>
<organism evidence="8 9">
    <name type="scientific">Dyella soli</name>
    <dbReference type="NCBI Taxonomy" id="522319"/>
    <lineage>
        <taxon>Bacteria</taxon>
        <taxon>Pseudomonadati</taxon>
        <taxon>Pseudomonadota</taxon>
        <taxon>Gammaproteobacteria</taxon>
        <taxon>Lysobacterales</taxon>
        <taxon>Rhodanobacteraceae</taxon>
        <taxon>Dyella</taxon>
    </lineage>
</organism>
<dbReference type="InterPro" id="IPR017441">
    <property type="entry name" value="Protein_kinase_ATP_BS"/>
</dbReference>
<proteinExistence type="predicted"/>
<keyword evidence="4 5" id="KW-0067">ATP-binding</keyword>
<evidence type="ECO:0000256" key="1">
    <source>
        <dbReference type="ARBA" id="ARBA00022679"/>
    </source>
</evidence>
<dbReference type="Gene3D" id="1.25.40.10">
    <property type="entry name" value="Tetratricopeptide repeat domain"/>
    <property type="match status" value="3"/>
</dbReference>
<feature type="transmembrane region" description="Helical" evidence="6">
    <location>
        <begin position="385"/>
        <end position="405"/>
    </location>
</feature>
<keyword evidence="2 5" id="KW-0547">Nucleotide-binding</keyword>
<dbReference type="SUPFAM" id="SSF48452">
    <property type="entry name" value="TPR-like"/>
    <property type="match status" value="3"/>
</dbReference>
<accession>A0A4R0YSE0</accession>
<keyword evidence="6" id="KW-1133">Transmembrane helix</keyword>
<dbReference type="InterPro" id="IPR000719">
    <property type="entry name" value="Prot_kinase_dom"/>
</dbReference>
<dbReference type="CDD" id="cd14014">
    <property type="entry name" value="STKc_PknB_like"/>
    <property type="match status" value="1"/>
</dbReference>
<keyword evidence="3 8" id="KW-0418">Kinase</keyword>
<protein>
    <submittedName>
        <fullName evidence="8">Serine/threonine protein kinase</fullName>
    </submittedName>
</protein>
<dbReference type="PROSITE" id="PS50011">
    <property type="entry name" value="PROTEIN_KINASE_DOM"/>
    <property type="match status" value="1"/>
</dbReference>
<dbReference type="Gene3D" id="3.30.200.20">
    <property type="entry name" value="Phosphorylase Kinase, domain 1"/>
    <property type="match status" value="1"/>
</dbReference>
<evidence type="ECO:0000256" key="3">
    <source>
        <dbReference type="ARBA" id="ARBA00022777"/>
    </source>
</evidence>
<keyword evidence="6" id="KW-0472">Membrane</keyword>
<dbReference type="PANTHER" id="PTHR43289:SF34">
    <property type="entry name" value="SERINE_THREONINE-PROTEIN KINASE YBDM-RELATED"/>
    <property type="match status" value="1"/>
</dbReference>
<dbReference type="SUPFAM" id="SSF56112">
    <property type="entry name" value="Protein kinase-like (PK-like)"/>
    <property type="match status" value="1"/>
</dbReference>